<reference evidence="2 3" key="1">
    <citation type="submission" date="2018-04" db="EMBL/GenBank/DDBJ databases">
        <authorList>
            <person name="Zhang X."/>
            <person name="Yuan J."/>
            <person name="Li F."/>
            <person name="Xiang J."/>
        </authorList>
    </citation>
    <scope>NUCLEOTIDE SEQUENCE [LARGE SCALE GENOMIC DNA]</scope>
    <source>
        <tissue evidence="2">Muscle</tissue>
    </source>
</reference>
<gene>
    <name evidence="2" type="ORF">C7M84_020520</name>
</gene>
<feature type="non-terminal residue" evidence="2">
    <location>
        <position position="626"/>
    </location>
</feature>
<dbReference type="PANTHER" id="PTHR12616:SF8">
    <property type="entry name" value="VACUOLAR PROTEIN SORTING-ASSOCIATED PROTEIN 8 HOMOLOG"/>
    <property type="match status" value="1"/>
</dbReference>
<dbReference type="GO" id="GO:0006623">
    <property type="term" value="P:protein targeting to vacuole"/>
    <property type="evidence" value="ECO:0007669"/>
    <property type="project" value="InterPro"/>
</dbReference>
<organism evidence="2 3">
    <name type="scientific">Penaeus vannamei</name>
    <name type="common">Whiteleg shrimp</name>
    <name type="synonym">Litopenaeus vannamei</name>
    <dbReference type="NCBI Taxonomy" id="6689"/>
    <lineage>
        <taxon>Eukaryota</taxon>
        <taxon>Metazoa</taxon>
        <taxon>Ecdysozoa</taxon>
        <taxon>Arthropoda</taxon>
        <taxon>Crustacea</taxon>
        <taxon>Multicrustacea</taxon>
        <taxon>Malacostraca</taxon>
        <taxon>Eumalacostraca</taxon>
        <taxon>Eucarida</taxon>
        <taxon>Decapoda</taxon>
        <taxon>Dendrobranchiata</taxon>
        <taxon>Penaeoidea</taxon>
        <taxon>Penaeidae</taxon>
        <taxon>Penaeus</taxon>
    </lineage>
</organism>
<evidence type="ECO:0000313" key="3">
    <source>
        <dbReference type="Proteomes" id="UP000283509"/>
    </source>
</evidence>
<evidence type="ECO:0000259" key="1">
    <source>
        <dbReference type="Pfam" id="PF12816"/>
    </source>
</evidence>
<proteinExistence type="predicted"/>
<dbReference type="Pfam" id="PF12816">
    <property type="entry name" value="TPR_Vps8"/>
    <property type="match status" value="1"/>
</dbReference>
<dbReference type="GO" id="GO:0005770">
    <property type="term" value="C:late endosome"/>
    <property type="evidence" value="ECO:0007669"/>
    <property type="project" value="TreeGrafter"/>
</dbReference>
<protein>
    <submittedName>
        <fullName evidence="2">Vacuolar protein sorting-associated protein 8-like protein</fullName>
    </submittedName>
</protein>
<keyword evidence="3" id="KW-1185">Reference proteome</keyword>
<dbReference type="GO" id="GO:0034058">
    <property type="term" value="P:endosomal vesicle fusion"/>
    <property type="evidence" value="ECO:0007669"/>
    <property type="project" value="TreeGrafter"/>
</dbReference>
<reference evidence="2 3" key="2">
    <citation type="submission" date="2019-01" db="EMBL/GenBank/DDBJ databases">
        <title>The decoding of complex shrimp genome reveals the adaptation for benthos swimmer, frequently molting mechanism and breeding impact on genome.</title>
        <authorList>
            <person name="Sun Y."/>
            <person name="Gao Y."/>
            <person name="Yu Y."/>
        </authorList>
    </citation>
    <scope>NUCLEOTIDE SEQUENCE [LARGE SCALE GENOMIC DNA]</scope>
    <source>
        <tissue evidence="2">Muscle</tissue>
    </source>
</reference>
<evidence type="ECO:0000313" key="2">
    <source>
        <dbReference type="EMBL" id="ROT61672.1"/>
    </source>
</evidence>
<dbReference type="OrthoDB" id="289913at2759"/>
<dbReference type="EMBL" id="QCYY01004036">
    <property type="protein sequence ID" value="ROT61672.1"/>
    <property type="molecule type" value="Genomic_DNA"/>
</dbReference>
<accession>A0A3R7PCT7</accession>
<name>A0A3R7PCT7_PENVA</name>
<dbReference type="STRING" id="6689.A0A3R7PCT7"/>
<dbReference type="GO" id="GO:0030897">
    <property type="term" value="C:HOPS complex"/>
    <property type="evidence" value="ECO:0007669"/>
    <property type="project" value="TreeGrafter"/>
</dbReference>
<dbReference type="PANTHER" id="PTHR12616">
    <property type="entry name" value="VACUOLAR PROTEIN SORTING VPS41"/>
    <property type="match status" value="1"/>
</dbReference>
<dbReference type="InterPro" id="IPR025941">
    <property type="entry name" value="Vps8_central_dom"/>
</dbReference>
<sequence length="626" mass="69326">MAVGNIICIGTSHGLILVFEPTQALKFCLGSTQWTDFPGMAVISDSGGSVFELSIKRTMGLNSNESRCIFSGSRGEVCTIEPLLMSQFRATPVSEPVILAMATISKVIVVSLRPQLKVLFSHPLKASASTLPLLAWQFVVIQMPDGTRVIDPVLAFGREKNVYFYQLTHGSQEELQFIPLQKMSLSYLVQAMAWLNSRTLAVMDTKEHLHVIDVKTQDELETVDLAHLGLVYASAHFKAIATGSNVSKAMALAGERACYHSMVSFGSQVLLLGTKSFQVVTVRTWVDRLDHLVRGGHVREALQLALDIYQDKAQAVLVQEKINELLNQYLDSALEKLPERNNLEGLNKYYTQLVPLCVQVAVGAHLRDLLFGRMWDLFSEDAISKGIFLESLEPYILSDQLADMSPSISQCLLSHHEACGRLQAAEACIVHLQVTSLDLHQAMTLCWTHGLYDAIFYIYTHGMRDFVTPLEELITVLSNAMDSGKALTDSQVMLGNKILVYVSSCLAGRAYPRALAFEEAEFTSELGMIQRQRVVDILLQVMVEGEGFGPAQLGGLFTFIARQMSRQQGAIAVNRQLFDQVLCHLTAPDASSHHEERQTALLELLQEGGLVHYKVEQLLEKARQAG</sequence>
<comment type="caution">
    <text evidence="2">The sequence shown here is derived from an EMBL/GenBank/DDBJ whole genome shotgun (WGS) entry which is preliminary data.</text>
</comment>
<dbReference type="Proteomes" id="UP000283509">
    <property type="component" value="Unassembled WGS sequence"/>
</dbReference>
<dbReference type="InterPro" id="IPR045111">
    <property type="entry name" value="Vps41/Vps8"/>
</dbReference>
<dbReference type="AlphaFoldDB" id="A0A3R7PCT7"/>
<feature type="domain" description="Vacuolar protein sorting-associated protein 8 central" evidence="1">
    <location>
        <begin position="387"/>
        <end position="521"/>
    </location>
</feature>
<dbReference type="Pfam" id="PF23410">
    <property type="entry name" value="Beta-prop_VPS8"/>
    <property type="match status" value="2"/>
</dbReference>